<dbReference type="Pfam" id="PF07751">
    <property type="entry name" value="Abi_2"/>
    <property type="match status" value="1"/>
</dbReference>
<dbReference type="EMBL" id="CP063078">
    <property type="protein sequence ID" value="QOQ87309.1"/>
    <property type="molecule type" value="Genomic_DNA"/>
</dbReference>
<name>A0A7M1LFF3_9BACT</name>
<dbReference type="AlphaFoldDB" id="A0A7M1LFF3"/>
<dbReference type="Proteomes" id="UP000594749">
    <property type="component" value="Chromosome"/>
</dbReference>
<evidence type="ECO:0000313" key="1">
    <source>
        <dbReference type="EMBL" id="QOQ87309.1"/>
    </source>
</evidence>
<reference evidence="1 2" key="1">
    <citation type="submission" date="2020-10" db="EMBL/GenBank/DDBJ databases">
        <title>Campylobacter and Helicobacter PacBio genomes.</title>
        <authorList>
            <person name="Lane C."/>
        </authorList>
    </citation>
    <scope>NUCLEOTIDE SEQUENCE [LARGE SCALE GENOMIC DNA]</scope>
    <source>
        <strain evidence="1 2">2016D-0077</strain>
    </source>
</reference>
<proteinExistence type="predicted"/>
<dbReference type="RefSeq" id="WP_025803876.1">
    <property type="nucleotide sequence ID" value="NZ_CP053842.1"/>
</dbReference>
<evidence type="ECO:0000313" key="2">
    <source>
        <dbReference type="Proteomes" id="UP000594749"/>
    </source>
</evidence>
<organism evidence="1 2">
    <name type="scientific">Campylobacter corcagiensis</name>
    <dbReference type="NCBI Taxonomy" id="1448857"/>
    <lineage>
        <taxon>Bacteria</taxon>
        <taxon>Pseudomonadati</taxon>
        <taxon>Campylobacterota</taxon>
        <taxon>Epsilonproteobacteria</taxon>
        <taxon>Campylobacterales</taxon>
        <taxon>Campylobacteraceae</taxon>
        <taxon>Campylobacter</taxon>
    </lineage>
</organism>
<gene>
    <name evidence="1" type="ORF">IMC76_00325</name>
</gene>
<sequence length="234" mass="27695">MAVNNKPKLSIQRQINKLKTKGIKFVIFSQSEAYKFLQNHSYLFKVKAYCNTFKEKDTNNKTLPYCNLDFAHLVDLSTIDMHFRRFVIRLTLDIEHALKTKLMRDFNLSNNDGYDIVSNFLTSNSYTYNFICREINKTNNNINSGRDLISTNQFILSKYGMDLAIWNFIEVIQFGHLIEFMKFFYSRYPNRNFRKIENSLFNVRCLRNGSAHNNSLLSNLKDNIQNPQNEKYNN</sequence>
<protein>
    <submittedName>
        <fullName evidence="1">Abi family protein</fullName>
    </submittedName>
</protein>
<accession>A0A7M1LFF3</accession>
<dbReference type="InterPro" id="IPR011664">
    <property type="entry name" value="Abi_system_AbiD/AbiF-like"/>
</dbReference>
<dbReference type="OrthoDB" id="5363652at2"/>
<keyword evidence="2" id="KW-1185">Reference proteome</keyword>